<dbReference type="GO" id="GO:0048487">
    <property type="term" value="F:beta-tubulin binding"/>
    <property type="evidence" value="ECO:0007669"/>
    <property type="project" value="InterPro"/>
</dbReference>
<dbReference type="GO" id="GO:0007023">
    <property type="term" value="P:post-chaperonin tubulin folding pathway"/>
    <property type="evidence" value="ECO:0007669"/>
    <property type="project" value="InterPro"/>
</dbReference>
<dbReference type="GO" id="GO:0007021">
    <property type="term" value="P:tubulin complex assembly"/>
    <property type="evidence" value="ECO:0007669"/>
    <property type="project" value="InterPro"/>
</dbReference>
<name>A0A9Q9C8A6_ENCHE</name>
<evidence type="ECO:0000259" key="1">
    <source>
        <dbReference type="Pfam" id="PF25767"/>
    </source>
</evidence>
<reference evidence="2" key="1">
    <citation type="submission" date="2022-08" db="EMBL/GenBank/DDBJ databases">
        <title>Encephalitozoon hellem ATCC 50604 Complete Genome.</title>
        <authorList>
            <person name="Mascarenhas dos Santos A.C."/>
            <person name="Julian A.T."/>
            <person name="Pombert J.-F."/>
        </authorList>
    </citation>
    <scope>NUCLEOTIDE SEQUENCE</scope>
    <source>
        <strain evidence="2">ATCC 50604</strain>
    </source>
</reference>
<protein>
    <submittedName>
        <fullName evidence="2">U2 snrnp component HSH115</fullName>
    </submittedName>
</protein>
<dbReference type="InterPro" id="IPR058033">
    <property type="entry name" value="ARM_TBCD_2nd"/>
</dbReference>
<feature type="domain" description="Tubulin-folding cofactor D ARM repeats" evidence="1">
    <location>
        <begin position="166"/>
        <end position="319"/>
    </location>
</feature>
<proteinExistence type="predicted"/>
<dbReference type="EMBL" id="CP075152">
    <property type="protein sequence ID" value="UTX43310.1"/>
    <property type="molecule type" value="Genomic_DNA"/>
</dbReference>
<dbReference type="Pfam" id="PF25767">
    <property type="entry name" value="ARM_TBCD_2nd"/>
    <property type="match status" value="1"/>
</dbReference>
<evidence type="ECO:0000313" key="2">
    <source>
        <dbReference type="EMBL" id="UTX43310.1"/>
    </source>
</evidence>
<dbReference type="AlphaFoldDB" id="A0A9Q9C8A6"/>
<dbReference type="InterPro" id="IPR033162">
    <property type="entry name" value="TBCD"/>
</dbReference>
<dbReference type="InterPro" id="IPR016024">
    <property type="entry name" value="ARM-type_fold"/>
</dbReference>
<dbReference type="SUPFAM" id="SSF48371">
    <property type="entry name" value="ARM repeat"/>
    <property type="match status" value="1"/>
</dbReference>
<dbReference type="Proteomes" id="UP001059546">
    <property type="component" value="Chromosome VI"/>
</dbReference>
<evidence type="ECO:0000313" key="3">
    <source>
        <dbReference type="Proteomes" id="UP001059546"/>
    </source>
</evidence>
<dbReference type="GO" id="GO:0005096">
    <property type="term" value="F:GTPase activator activity"/>
    <property type="evidence" value="ECO:0007669"/>
    <property type="project" value="InterPro"/>
</dbReference>
<dbReference type="GO" id="GO:0000226">
    <property type="term" value="P:microtubule cytoskeleton organization"/>
    <property type="evidence" value="ECO:0007669"/>
    <property type="project" value="TreeGrafter"/>
</dbReference>
<dbReference type="PANTHER" id="PTHR12658">
    <property type="entry name" value="BETA-TUBULIN COFACTOR D"/>
    <property type="match status" value="1"/>
</dbReference>
<sequence>MTDLDELIQLMERANELTKDHWRDPASVFPTDIRYLRPMLRCIDSLKSKNSLTTVWWLEVLLQNPFPLEVDEECLSKVTRFLLEMARATKTRRSALRCLGMLSQRANAAYYSTEEPRFYIHSIEVPELIYYEFLAKLSSFGRKVEIVPIESGDSVVIKKLKMKIMSNNPTDTVLKHFFEMINERDSRLGWTLCKSFLKVSKYAETDSVISALKERCNVIFANESTWINAMTILGMMSLQGWNIGDVSEIVSKGIGYTNELVSNSEMVRESALFLLWALTRKSNALRKDILSLVAGRALFDPSLSCRRGASAIVLEHIGRFPEAGKEEIISLINFHSVKRLKNCSDAVKRVLEILRCEDVFEEILLGNLFHCNLETKRQSGYCISRYFKGDGVVARIGSTNLKTPSDFVSMFIVVQEFIRKNRRHEVEKIVEMVVKMKVNSFFCRYKDFDVFVENYLEVIESLGSIEDRNAVCENLYMFLTKNVLPLEVSRVSWRFISQDEGFANKVAKSIRRGSEGFILANAKNERHKERLEREYLKLLENGDIDAKAHAMKAVQLSGDIKKYKDHVIGGLENYYADSRGDVSFKLRRESLMASFLMEDQSISSKYFIRYLVDKSKILRDECIILCRNSGIFPGGFEYIYKKGYSVDPEKFLPVIGFLDTFYAEFRRLEKESELGNDKILFMASLEASKCLDVEHQEELLCGVLGTIGSCDASLWSFIVEVVFKVRDRFKKFITTMFDQGFKNYERIMHPAIELVCEIIKLEIGQDDLIVFGKSPSVLSRLSLTLQENSVPAGISQSIKSALERVSQFSDSYQARQEKIEI</sequence>
<accession>A0A9Q9C8A6</accession>
<dbReference type="PANTHER" id="PTHR12658:SF0">
    <property type="entry name" value="TUBULIN-SPECIFIC CHAPERONE D"/>
    <property type="match status" value="1"/>
</dbReference>
<organism evidence="2 3">
    <name type="scientific">Encephalitozoon hellem</name>
    <name type="common">Microsporidian parasite</name>
    <dbReference type="NCBI Taxonomy" id="27973"/>
    <lineage>
        <taxon>Eukaryota</taxon>
        <taxon>Fungi</taxon>
        <taxon>Fungi incertae sedis</taxon>
        <taxon>Microsporidia</taxon>
        <taxon>Unikaryonidae</taxon>
        <taxon>Encephalitozoon</taxon>
    </lineage>
</organism>
<gene>
    <name evidence="2" type="ORF">GPU96_06g10560</name>
</gene>